<evidence type="ECO:0000313" key="2">
    <source>
        <dbReference type="EMBL" id="CAH1394118.1"/>
    </source>
</evidence>
<reference evidence="2" key="1">
    <citation type="submission" date="2022-01" db="EMBL/GenBank/DDBJ databases">
        <authorList>
            <person name="King R."/>
        </authorList>
    </citation>
    <scope>NUCLEOTIDE SEQUENCE</scope>
</reference>
<dbReference type="Proteomes" id="UP001152798">
    <property type="component" value="Chromosome 2"/>
</dbReference>
<proteinExistence type="predicted"/>
<dbReference type="Pfam" id="PF09346">
    <property type="entry name" value="SMI1_KNR4"/>
    <property type="match status" value="1"/>
</dbReference>
<dbReference type="PANTHER" id="PTHR31854:SF2">
    <property type="entry name" value="TUBULIN POLYGLUTAMYLASE COMPLEX SUBUNIT 2"/>
    <property type="match status" value="1"/>
</dbReference>
<feature type="domain" description="Knr4/Smi1-like" evidence="1">
    <location>
        <begin position="41"/>
        <end position="185"/>
    </location>
</feature>
<protein>
    <recommendedName>
        <fullName evidence="1">Knr4/Smi1-like domain-containing protein</fullName>
    </recommendedName>
</protein>
<name>A0A9P0ECW0_NEZVI</name>
<accession>A0A9P0ECW0</accession>
<dbReference type="SUPFAM" id="SSF160631">
    <property type="entry name" value="SMI1/KNR4-like"/>
    <property type="match status" value="1"/>
</dbReference>
<dbReference type="InterPro" id="IPR037883">
    <property type="entry name" value="Knr4/Smi1-like_sf"/>
</dbReference>
<dbReference type="EMBL" id="OV725078">
    <property type="protein sequence ID" value="CAH1394118.1"/>
    <property type="molecule type" value="Genomic_DNA"/>
</dbReference>
<dbReference type="InterPro" id="IPR039231">
    <property type="entry name" value="TPGS2"/>
</dbReference>
<dbReference type="PANTHER" id="PTHR31854">
    <property type="entry name" value="TUBULIN POLYGLUTAMYLASE COMPLEX SUBUNIT 2"/>
    <property type="match status" value="1"/>
</dbReference>
<dbReference type="Gene3D" id="3.40.1580.10">
    <property type="entry name" value="SMI1/KNR4-like"/>
    <property type="match status" value="1"/>
</dbReference>
<keyword evidence="3" id="KW-1185">Reference proteome</keyword>
<dbReference type="OrthoDB" id="10249691at2759"/>
<organism evidence="2 3">
    <name type="scientific">Nezara viridula</name>
    <name type="common">Southern green stink bug</name>
    <name type="synonym">Cimex viridulus</name>
    <dbReference type="NCBI Taxonomy" id="85310"/>
    <lineage>
        <taxon>Eukaryota</taxon>
        <taxon>Metazoa</taxon>
        <taxon>Ecdysozoa</taxon>
        <taxon>Arthropoda</taxon>
        <taxon>Hexapoda</taxon>
        <taxon>Insecta</taxon>
        <taxon>Pterygota</taxon>
        <taxon>Neoptera</taxon>
        <taxon>Paraneoptera</taxon>
        <taxon>Hemiptera</taxon>
        <taxon>Heteroptera</taxon>
        <taxon>Panheteroptera</taxon>
        <taxon>Pentatomomorpha</taxon>
        <taxon>Pentatomoidea</taxon>
        <taxon>Pentatomidae</taxon>
        <taxon>Pentatominae</taxon>
        <taxon>Nezara</taxon>
    </lineage>
</organism>
<gene>
    <name evidence="2" type="ORF">NEZAVI_LOCUS4666</name>
</gene>
<evidence type="ECO:0000313" key="3">
    <source>
        <dbReference type="Proteomes" id="UP001152798"/>
    </source>
</evidence>
<evidence type="ECO:0000259" key="1">
    <source>
        <dbReference type="SMART" id="SM00860"/>
    </source>
</evidence>
<dbReference type="SMART" id="SM00860">
    <property type="entry name" value="SMI1_KNR4"/>
    <property type="match status" value="1"/>
</dbReference>
<dbReference type="AlphaFoldDB" id="A0A9P0ECW0"/>
<dbReference type="InterPro" id="IPR018958">
    <property type="entry name" value="Knr4/Smi1-like_dom"/>
</dbReference>
<sequence>MTSGSELFSEEQFYDDLTLNLIKSLDWIPGVHNIKLDKRQPCEKTSILAWEQRQCCQLPLDLKNFYLSVDGFELTYDFRYAGELLTVGRLCINSLMDLRRIYGYSIIEQSGELLPSLKDLDIVNTVEGKPSFGPNSKIFELDYNEGVSMVCLVYNDSSHAQEIWFLDRSLNWFKLASNFSQYFRMMLYHHGLPEWQFLHVGIGLSPWAEQLMIAIAPHLVSPEPAKKVVSRSSEPQIDPNIFKVRHKLSKKNKDKKKYLK</sequence>